<feature type="domain" description="Methyltransferase" evidence="1">
    <location>
        <begin position="53"/>
        <end position="143"/>
    </location>
</feature>
<accession>A0A4R7UUJ4</accession>
<dbReference type="SUPFAM" id="SSF53335">
    <property type="entry name" value="S-adenosyl-L-methionine-dependent methyltransferases"/>
    <property type="match status" value="1"/>
</dbReference>
<comment type="caution">
    <text evidence="2">The sequence shown here is derived from an EMBL/GenBank/DDBJ whole genome shotgun (WGS) entry which is preliminary data.</text>
</comment>
<dbReference type="InterPro" id="IPR050508">
    <property type="entry name" value="Methyltransf_Superfamily"/>
</dbReference>
<dbReference type="InterPro" id="IPR029063">
    <property type="entry name" value="SAM-dependent_MTases_sf"/>
</dbReference>
<dbReference type="Proteomes" id="UP000294927">
    <property type="component" value="Unassembled WGS sequence"/>
</dbReference>
<evidence type="ECO:0000313" key="2">
    <source>
        <dbReference type="EMBL" id="TDV40358.1"/>
    </source>
</evidence>
<reference evidence="2 3" key="1">
    <citation type="submission" date="2019-03" db="EMBL/GenBank/DDBJ databases">
        <title>Genomic Encyclopedia of Archaeal and Bacterial Type Strains, Phase II (KMG-II): from individual species to whole genera.</title>
        <authorList>
            <person name="Goeker M."/>
        </authorList>
    </citation>
    <scope>NUCLEOTIDE SEQUENCE [LARGE SCALE GENOMIC DNA]</scope>
    <source>
        <strain evidence="2 3">DSM 45499</strain>
    </source>
</reference>
<keyword evidence="2" id="KW-0489">Methyltransferase</keyword>
<dbReference type="EMBL" id="SOCP01000023">
    <property type="protein sequence ID" value="TDV40358.1"/>
    <property type="molecule type" value="Genomic_DNA"/>
</dbReference>
<dbReference type="PANTHER" id="PTHR42912">
    <property type="entry name" value="METHYLTRANSFERASE"/>
    <property type="match status" value="1"/>
</dbReference>
<keyword evidence="2" id="KW-0808">Transferase</keyword>
<dbReference type="GO" id="GO:0008168">
    <property type="term" value="F:methyltransferase activity"/>
    <property type="evidence" value="ECO:0007669"/>
    <property type="project" value="UniProtKB-KW"/>
</dbReference>
<protein>
    <submittedName>
        <fullName evidence="2">Methyltransferase family protein</fullName>
    </submittedName>
</protein>
<proteinExistence type="predicted"/>
<sequence length="213" mass="22790">MPAAAVSDFLTATRTSYDRVAVDYDEHFRDGYRDKPVELSVLSLFASVVDGPVLEVGCGTGHTTAELVRLGLHVSCVDLSPGMVAVARSALPGLDFAVGSMLALPYADDSFGGVVAFYSTIHVPDDLLPAAMAELARVLRPGGHLLLAFQVGDEPLRMTSALGHEVALDFHRRQPSWMAELLADAGVPVRVRTVREADASERTPHAMLLAQKP</sequence>
<dbReference type="OrthoDB" id="9805171at2"/>
<dbReference type="Gene3D" id="3.40.50.150">
    <property type="entry name" value="Vaccinia Virus protein VP39"/>
    <property type="match status" value="1"/>
</dbReference>
<dbReference type="AlphaFoldDB" id="A0A4R7UUJ4"/>
<gene>
    <name evidence="2" type="ORF">CLV71_12368</name>
</gene>
<organism evidence="2 3">
    <name type="scientific">Actinophytocola oryzae</name>
    <dbReference type="NCBI Taxonomy" id="502181"/>
    <lineage>
        <taxon>Bacteria</taxon>
        <taxon>Bacillati</taxon>
        <taxon>Actinomycetota</taxon>
        <taxon>Actinomycetes</taxon>
        <taxon>Pseudonocardiales</taxon>
        <taxon>Pseudonocardiaceae</taxon>
    </lineage>
</organism>
<dbReference type="GO" id="GO:0032259">
    <property type="term" value="P:methylation"/>
    <property type="evidence" value="ECO:0007669"/>
    <property type="project" value="UniProtKB-KW"/>
</dbReference>
<name>A0A4R7UUJ4_9PSEU</name>
<dbReference type="InterPro" id="IPR041698">
    <property type="entry name" value="Methyltransf_25"/>
</dbReference>
<dbReference type="CDD" id="cd02440">
    <property type="entry name" value="AdoMet_MTases"/>
    <property type="match status" value="1"/>
</dbReference>
<dbReference type="Pfam" id="PF13649">
    <property type="entry name" value="Methyltransf_25"/>
    <property type="match status" value="1"/>
</dbReference>
<evidence type="ECO:0000259" key="1">
    <source>
        <dbReference type="Pfam" id="PF13649"/>
    </source>
</evidence>
<keyword evidence="3" id="KW-1185">Reference proteome</keyword>
<evidence type="ECO:0000313" key="3">
    <source>
        <dbReference type="Proteomes" id="UP000294927"/>
    </source>
</evidence>
<dbReference type="PANTHER" id="PTHR42912:SF95">
    <property type="entry name" value="METHYLTRANSFERASE TYPE 11 DOMAIN-CONTAINING PROTEIN"/>
    <property type="match status" value="1"/>
</dbReference>